<sequence>MRIILDTNVWRYIADHGSRNSLRAWVEETGTTIVVPPAVPIEMLWTRDRDARQRMLRLACDSRWERLPPEALTLCEHLLAGIRQYRPEWLVRRPNLRNYKNNWRDWRYPKGMWWRFLHDTDAEAQRHGALGGPTLEQARAQAAAAAAETDLPFHHIAGAGHEATYPDGTPGWEGRPVAAWRADADAHTWAALFQAADHPYRDWLLPYLDVKAVASDRASWRRFWLQDVSEDLVPQQVIVSAVSIVQRTRKTTAGTPVDAQLANYLLDADALVTADKALVDVVEKVRVDTPRLPIATGWRLRKPHDPLAELDRARLELTEPRLSD</sequence>
<evidence type="ECO:0000313" key="2">
    <source>
        <dbReference type="Proteomes" id="UP000264006"/>
    </source>
</evidence>
<name>A0A346Y6T6_9ACTN</name>
<proteinExistence type="predicted"/>
<dbReference type="EMBL" id="CP031166">
    <property type="protein sequence ID" value="AXV10183.1"/>
    <property type="molecule type" value="Genomic_DNA"/>
</dbReference>
<keyword evidence="1" id="KW-0614">Plasmid</keyword>
<protein>
    <recommendedName>
        <fullName evidence="3">PIN domain-containing protein</fullName>
    </recommendedName>
</protein>
<gene>
    <name evidence="1" type="ORF">DVS28_b0443</name>
</gene>
<dbReference type="SUPFAM" id="SSF88723">
    <property type="entry name" value="PIN domain-like"/>
    <property type="match status" value="1"/>
</dbReference>
<evidence type="ECO:0008006" key="3">
    <source>
        <dbReference type="Google" id="ProtNLM"/>
    </source>
</evidence>
<dbReference type="InterPro" id="IPR029060">
    <property type="entry name" value="PIN-like_dom_sf"/>
</dbReference>
<keyword evidence="2" id="KW-1185">Reference proteome</keyword>
<dbReference type="KEGG" id="euz:DVS28_b0443"/>
<evidence type="ECO:0000313" key="1">
    <source>
        <dbReference type="EMBL" id="AXV10183.1"/>
    </source>
</evidence>
<organism evidence="1 2">
    <name type="scientific">Euzebya pacifica</name>
    <dbReference type="NCBI Taxonomy" id="1608957"/>
    <lineage>
        <taxon>Bacteria</taxon>
        <taxon>Bacillati</taxon>
        <taxon>Actinomycetota</taxon>
        <taxon>Nitriliruptoria</taxon>
        <taxon>Euzebyales</taxon>
    </lineage>
</organism>
<accession>A0A346Y6T6</accession>
<geneLocation type="plasmid" evidence="2">
    <name>pedy32-46i</name>
</geneLocation>
<dbReference type="AlphaFoldDB" id="A0A346Y6T6"/>
<dbReference type="OrthoDB" id="4005480at2"/>
<dbReference type="Proteomes" id="UP000264006">
    <property type="component" value="Plasmid pEDY32-46I"/>
</dbReference>
<reference evidence="1 2" key="1">
    <citation type="submission" date="2018-09" db="EMBL/GenBank/DDBJ databases">
        <title>Complete genome sequence of Euzebya sp. DY32-46 isolated from seawater of Pacific Ocean.</title>
        <authorList>
            <person name="Xu L."/>
            <person name="Wu Y.-H."/>
            <person name="Xu X.-W."/>
        </authorList>
    </citation>
    <scope>NUCLEOTIDE SEQUENCE [LARGE SCALE GENOMIC DNA]</scope>
    <source>
        <strain evidence="1 2">DY32-46</strain>
        <plasmid evidence="2">pedy32-46i</plasmid>
    </source>
</reference>